<sequence length="381" mass="40350">MFRRSLPRLLAPAPGVPGASQANTANATPQAAGFGNITDQMLPSSSALFRPIPAPRTVAVIPAPMTYGQPFMGTDKGPDLLLDAGINSSLTQLGWRVSSEPEVNPAIEDDGRSTPLAAKNSVRVGLGCKALAKVTHRAARGGMFPLTLGGDHSVALGSLAGVLRARPGTGVIWVDAHADLNTPWISDSGNMHGMPVGLLMEGMVPEGAGLLDVPGLEWLDKTWAGEEGWPKYTPEDPPPRLSPQDIVYVGLRDVDQKERDAIKKLGIRTFTMYDIDKHGVGAVMEKAVRHLLSKDLNRPIHLSYDIDAVDPAQAPATGTAVRGGLTYREAHFIAESVCASGQLGSADIVELNPTLSDQEGADQTTELGFQLVTSFMGKSII</sequence>
<evidence type="ECO:0000256" key="8">
    <source>
        <dbReference type="PROSITE-ProRule" id="PRU00742"/>
    </source>
</evidence>
<dbReference type="NCBIfam" id="TIGR01229">
    <property type="entry name" value="rocF_arginase"/>
    <property type="match status" value="1"/>
</dbReference>
<dbReference type="PANTHER" id="PTHR43782:SF3">
    <property type="entry name" value="ARGINASE"/>
    <property type="match status" value="1"/>
</dbReference>
<dbReference type="CDD" id="cd09989">
    <property type="entry name" value="Arginase"/>
    <property type="match status" value="1"/>
</dbReference>
<dbReference type="SUPFAM" id="SSF52768">
    <property type="entry name" value="Arginase/deacetylase"/>
    <property type="match status" value="1"/>
</dbReference>
<reference evidence="12 13" key="1">
    <citation type="journal article" date="2023" name="Commun. Biol.">
        <title>Genome analysis of Parmales, the sister group of diatoms, reveals the evolutionary specialization of diatoms from phago-mixotrophs to photoautotrophs.</title>
        <authorList>
            <person name="Ban H."/>
            <person name="Sato S."/>
            <person name="Yoshikawa S."/>
            <person name="Yamada K."/>
            <person name="Nakamura Y."/>
            <person name="Ichinomiya M."/>
            <person name="Sato N."/>
            <person name="Blanc-Mathieu R."/>
            <person name="Endo H."/>
            <person name="Kuwata A."/>
            <person name="Ogata H."/>
        </authorList>
    </citation>
    <scope>NUCLEOTIDE SEQUENCE [LARGE SCALE GENOMIC DNA]</scope>
</reference>
<accession>A0ABQ6N1K5</accession>
<feature type="compositionally biased region" description="Low complexity" evidence="11">
    <location>
        <begin position="19"/>
        <end position="32"/>
    </location>
</feature>
<comment type="caution">
    <text evidence="12">The sequence shown here is derived from an EMBL/GenBank/DDBJ whole genome shotgun (WGS) entry which is preliminary data.</text>
</comment>
<feature type="region of interest" description="Disordered" evidence="11">
    <location>
        <begin position="1"/>
        <end position="32"/>
    </location>
</feature>
<gene>
    <name evidence="12" type="ORF">TeGR_g14657</name>
</gene>
<dbReference type="PANTHER" id="PTHR43782">
    <property type="entry name" value="ARGINASE"/>
    <property type="match status" value="1"/>
</dbReference>
<comment type="cofactor">
    <cofactor evidence="10">
        <name>Mn(2+)</name>
        <dbReference type="ChEBI" id="CHEBI:29035"/>
    </cofactor>
    <text evidence="10">Binds 2 manganese ions per subunit.</text>
</comment>
<dbReference type="PRINTS" id="PR00116">
    <property type="entry name" value="ARGINASE"/>
</dbReference>
<keyword evidence="5 10" id="KW-0479">Metal-binding</keyword>
<evidence type="ECO:0000256" key="7">
    <source>
        <dbReference type="ARBA" id="ARBA00023211"/>
    </source>
</evidence>
<proteinExistence type="inferred from homology"/>
<dbReference type="EC" id="3.5.3.1" evidence="2 10"/>
<keyword evidence="13" id="KW-1185">Reference proteome</keyword>
<dbReference type="Proteomes" id="UP001165060">
    <property type="component" value="Unassembled WGS sequence"/>
</dbReference>
<comment type="similarity">
    <text evidence="8 9">Belongs to the arginase family.</text>
</comment>
<dbReference type="InterPro" id="IPR006035">
    <property type="entry name" value="Ureohydrolase"/>
</dbReference>
<protein>
    <recommendedName>
        <fullName evidence="3 10">Arginase</fullName>
        <ecNumber evidence="2 10">3.5.3.1</ecNumber>
    </recommendedName>
</protein>
<dbReference type="InterPro" id="IPR023696">
    <property type="entry name" value="Ureohydrolase_dom_sf"/>
</dbReference>
<dbReference type="PROSITE" id="PS01053">
    <property type="entry name" value="ARGINASE_1"/>
    <property type="match status" value="1"/>
</dbReference>
<dbReference type="InterPro" id="IPR020855">
    <property type="entry name" value="Ureohydrolase_Mn_BS"/>
</dbReference>
<keyword evidence="6 9" id="KW-0378">Hydrolase</keyword>
<dbReference type="Gene3D" id="3.40.800.10">
    <property type="entry name" value="Ureohydrolase domain"/>
    <property type="match status" value="1"/>
</dbReference>
<dbReference type="Pfam" id="PF00491">
    <property type="entry name" value="Arginase"/>
    <property type="match status" value="1"/>
</dbReference>
<evidence type="ECO:0000256" key="1">
    <source>
        <dbReference type="ARBA" id="ARBA00005098"/>
    </source>
</evidence>
<evidence type="ECO:0000256" key="4">
    <source>
        <dbReference type="ARBA" id="ARBA00022503"/>
    </source>
</evidence>
<evidence type="ECO:0000256" key="11">
    <source>
        <dbReference type="SAM" id="MobiDB-lite"/>
    </source>
</evidence>
<evidence type="ECO:0000256" key="10">
    <source>
        <dbReference type="RuleBase" id="RU361159"/>
    </source>
</evidence>
<evidence type="ECO:0000256" key="9">
    <source>
        <dbReference type="RuleBase" id="RU003684"/>
    </source>
</evidence>
<evidence type="ECO:0000256" key="5">
    <source>
        <dbReference type="ARBA" id="ARBA00022723"/>
    </source>
</evidence>
<comment type="catalytic activity">
    <reaction evidence="10">
        <text>L-arginine + H2O = urea + L-ornithine</text>
        <dbReference type="Rhea" id="RHEA:20569"/>
        <dbReference type="ChEBI" id="CHEBI:15377"/>
        <dbReference type="ChEBI" id="CHEBI:16199"/>
        <dbReference type="ChEBI" id="CHEBI:32682"/>
        <dbReference type="ChEBI" id="CHEBI:46911"/>
        <dbReference type="EC" id="3.5.3.1"/>
    </reaction>
</comment>
<evidence type="ECO:0000256" key="2">
    <source>
        <dbReference type="ARBA" id="ARBA00012168"/>
    </source>
</evidence>
<evidence type="ECO:0000256" key="3">
    <source>
        <dbReference type="ARBA" id="ARBA00018123"/>
    </source>
</evidence>
<keyword evidence="7 10" id="KW-0464">Manganese</keyword>
<evidence type="ECO:0000256" key="6">
    <source>
        <dbReference type="ARBA" id="ARBA00022801"/>
    </source>
</evidence>
<organism evidence="12 13">
    <name type="scientific">Tetraparma gracilis</name>
    <dbReference type="NCBI Taxonomy" id="2962635"/>
    <lineage>
        <taxon>Eukaryota</taxon>
        <taxon>Sar</taxon>
        <taxon>Stramenopiles</taxon>
        <taxon>Ochrophyta</taxon>
        <taxon>Bolidophyceae</taxon>
        <taxon>Parmales</taxon>
        <taxon>Triparmaceae</taxon>
        <taxon>Tetraparma</taxon>
    </lineage>
</organism>
<comment type="pathway">
    <text evidence="1">Nitrogen metabolism; urea cycle; L-ornithine and urea from L-arginine: step 1/1.</text>
</comment>
<dbReference type="EMBL" id="BRYB01001980">
    <property type="protein sequence ID" value="GMI37571.1"/>
    <property type="molecule type" value="Genomic_DNA"/>
</dbReference>
<dbReference type="InterPro" id="IPR014033">
    <property type="entry name" value="Arginase"/>
</dbReference>
<evidence type="ECO:0000313" key="13">
    <source>
        <dbReference type="Proteomes" id="UP001165060"/>
    </source>
</evidence>
<name>A0ABQ6N1K5_9STRA</name>
<evidence type="ECO:0000313" key="12">
    <source>
        <dbReference type="EMBL" id="GMI37571.1"/>
    </source>
</evidence>
<keyword evidence="4 10" id="KW-0056">Arginine metabolism</keyword>
<dbReference type="PROSITE" id="PS51409">
    <property type="entry name" value="ARGINASE_2"/>
    <property type="match status" value="1"/>
</dbReference>